<organism evidence="1 2">
    <name type="scientific">Candidatus Scatomorpha intestinavium</name>
    <dbReference type="NCBI Taxonomy" id="2840922"/>
    <lineage>
        <taxon>Bacteria</taxon>
        <taxon>Bacillati</taxon>
        <taxon>Bacillota</taxon>
        <taxon>Clostridia</taxon>
        <taxon>Eubacteriales</taxon>
        <taxon>Candidatus Scatomorpha</taxon>
    </lineage>
</organism>
<name>A0A9D0ZGQ6_9FIRM</name>
<reference evidence="1" key="1">
    <citation type="submission" date="2020-10" db="EMBL/GenBank/DDBJ databases">
        <authorList>
            <person name="Gilroy R."/>
        </authorList>
    </citation>
    <scope>NUCLEOTIDE SEQUENCE</scope>
    <source>
        <strain evidence="1">ChiBcolR7-354</strain>
    </source>
</reference>
<dbReference type="AlphaFoldDB" id="A0A9D0ZGQ6"/>
<dbReference type="EMBL" id="DVGA01000079">
    <property type="protein sequence ID" value="HIQ79126.1"/>
    <property type="molecule type" value="Genomic_DNA"/>
</dbReference>
<accession>A0A9D0ZGQ6</accession>
<proteinExistence type="predicted"/>
<protein>
    <submittedName>
        <fullName evidence="1">Uncharacterized protein</fullName>
    </submittedName>
</protein>
<comment type="caution">
    <text evidence="1">The sequence shown here is derived from an EMBL/GenBank/DDBJ whole genome shotgun (WGS) entry which is preliminary data.</text>
</comment>
<gene>
    <name evidence="1" type="ORF">IAB77_07700</name>
</gene>
<sequence length="72" mass="7685">MTYKSAHDAVFAAENACLRLQAAVSALEALHAAMQEGPNDPGEYVDGLFCLCLFIGEETVKLQKVVSDAIKA</sequence>
<evidence type="ECO:0000313" key="2">
    <source>
        <dbReference type="Proteomes" id="UP000824262"/>
    </source>
</evidence>
<reference evidence="1" key="2">
    <citation type="journal article" date="2021" name="PeerJ">
        <title>Extensive microbial diversity within the chicken gut microbiome revealed by metagenomics and culture.</title>
        <authorList>
            <person name="Gilroy R."/>
            <person name="Ravi A."/>
            <person name="Getino M."/>
            <person name="Pursley I."/>
            <person name="Horton D.L."/>
            <person name="Alikhan N.F."/>
            <person name="Baker D."/>
            <person name="Gharbi K."/>
            <person name="Hall N."/>
            <person name="Watson M."/>
            <person name="Adriaenssens E.M."/>
            <person name="Foster-Nyarko E."/>
            <person name="Jarju S."/>
            <person name="Secka A."/>
            <person name="Antonio M."/>
            <person name="Oren A."/>
            <person name="Chaudhuri R.R."/>
            <person name="La Ragione R."/>
            <person name="Hildebrand F."/>
            <person name="Pallen M.J."/>
        </authorList>
    </citation>
    <scope>NUCLEOTIDE SEQUENCE</scope>
    <source>
        <strain evidence="1">ChiBcolR7-354</strain>
    </source>
</reference>
<dbReference type="Proteomes" id="UP000824262">
    <property type="component" value="Unassembled WGS sequence"/>
</dbReference>
<evidence type="ECO:0000313" key="1">
    <source>
        <dbReference type="EMBL" id="HIQ79126.1"/>
    </source>
</evidence>